<dbReference type="OrthoDB" id="9777044at2"/>
<feature type="transmembrane region" description="Helical" evidence="7">
    <location>
        <begin position="116"/>
        <end position="145"/>
    </location>
</feature>
<evidence type="ECO:0000256" key="4">
    <source>
        <dbReference type="ARBA" id="ARBA00022989"/>
    </source>
</evidence>
<evidence type="ECO:0000256" key="6">
    <source>
        <dbReference type="ARBA" id="ARBA00023136"/>
    </source>
</evidence>
<keyword evidence="5 7" id="KW-0811">Translocation</keyword>
<keyword evidence="7" id="KW-1003">Cell membrane</keyword>
<dbReference type="STRING" id="95161.SAMN05660874_02309"/>
<dbReference type="GO" id="GO:0065002">
    <property type="term" value="P:intracellular protein transmembrane transport"/>
    <property type="evidence" value="ECO:0007669"/>
    <property type="project" value="TreeGrafter"/>
</dbReference>
<evidence type="ECO:0000256" key="1">
    <source>
        <dbReference type="ARBA" id="ARBA00004141"/>
    </source>
</evidence>
<keyword evidence="2 7" id="KW-0812">Transmembrane</keyword>
<sequence length="277" mass="30265">MTVVEHLRELRYRVGVSMAALVVGGLFGIWWFSHRLFGLPSLADILLGPYCALPPTMRFSPGDGGCRLLQTAPFEVFALQLKVGFTAGAVLLSPVWLHQLWAFITPGLRAVERRFAAQFVGFGSVLFVAGALLAYSVVPAGLAFMVGFGGDAFYTALTGAEYVRFVLLMLFLFGVCFELPLLVVMLNRAEVLSYAALRSWWRGIVFGLFVLSAVATPQDPISMLALGTTLCALFAVALAVCRRHDRRRRVAAPDVPSPEVKASPTPTTETKDHAWLR</sequence>
<dbReference type="GO" id="GO:0043953">
    <property type="term" value="P:protein transport by the Tat complex"/>
    <property type="evidence" value="ECO:0007669"/>
    <property type="project" value="UniProtKB-UniRule"/>
</dbReference>
<evidence type="ECO:0000313" key="10">
    <source>
        <dbReference type="Proteomes" id="UP000198852"/>
    </source>
</evidence>
<dbReference type="RefSeq" id="WP_093416044.1">
    <property type="nucleotide sequence ID" value="NZ_FOZX01000003.1"/>
</dbReference>
<evidence type="ECO:0000256" key="7">
    <source>
        <dbReference type="HAMAP-Rule" id="MF_00902"/>
    </source>
</evidence>
<keyword evidence="6 7" id="KW-0472">Membrane</keyword>
<organism evidence="9 10">
    <name type="scientific">Saccharopolyspora flava</name>
    <dbReference type="NCBI Taxonomy" id="95161"/>
    <lineage>
        <taxon>Bacteria</taxon>
        <taxon>Bacillati</taxon>
        <taxon>Actinomycetota</taxon>
        <taxon>Actinomycetes</taxon>
        <taxon>Pseudonocardiales</taxon>
        <taxon>Pseudonocardiaceae</taxon>
        <taxon>Saccharopolyspora</taxon>
    </lineage>
</organism>
<evidence type="ECO:0000256" key="5">
    <source>
        <dbReference type="ARBA" id="ARBA00023010"/>
    </source>
</evidence>
<dbReference type="Proteomes" id="UP000198852">
    <property type="component" value="Unassembled WGS sequence"/>
</dbReference>
<feature type="transmembrane region" description="Helical" evidence="7">
    <location>
        <begin position="12"/>
        <end position="32"/>
    </location>
</feature>
<dbReference type="Pfam" id="PF00902">
    <property type="entry name" value="TatC"/>
    <property type="match status" value="1"/>
</dbReference>
<dbReference type="PANTHER" id="PTHR30371:SF0">
    <property type="entry name" value="SEC-INDEPENDENT PROTEIN TRANSLOCASE PROTEIN TATC, CHLOROPLASTIC-RELATED"/>
    <property type="match status" value="1"/>
</dbReference>
<keyword evidence="3 7" id="KW-0653">Protein transport</keyword>
<feature type="transmembrane region" description="Helical" evidence="7">
    <location>
        <begin position="199"/>
        <end position="215"/>
    </location>
</feature>
<proteinExistence type="inferred from homology"/>
<gene>
    <name evidence="7" type="primary">tatC</name>
    <name evidence="9" type="ORF">SAMN05660874_02309</name>
</gene>
<evidence type="ECO:0000256" key="8">
    <source>
        <dbReference type="SAM" id="MobiDB-lite"/>
    </source>
</evidence>
<comment type="similarity">
    <text evidence="7">Belongs to the TatC family.</text>
</comment>
<dbReference type="AlphaFoldDB" id="A0A1I6RL23"/>
<accession>A0A1I6RL23</accession>
<feature type="transmembrane region" description="Helical" evidence="7">
    <location>
        <begin position="83"/>
        <end position="104"/>
    </location>
</feature>
<evidence type="ECO:0000256" key="2">
    <source>
        <dbReference type="ARBA" id="ARBA00022692"/>
    </source>
</evidence>
<dbReference type="HAMAP" id="MF_00902">
    <property type="entry name" value="TatC"/>
    <property type="match status" value="1"/>
</dbReference>
<dbReference type="InterPro" id="IPR002033">
    <property type="entry name" value="TatC"/>
</dbReference>
<keyword evidence="10" id="KW-1185">Reference proteome</keyword>
<dbReference type="NCBIfam" id="TIGR00945">
    <property type="entry name" value="tatC"/>
    <property type="match status" value="1"/>
</dbReference>
<keyword evidence="4 7" id="KW-1133">Transmembrane helix</keyword>
<dbReference type="GO" id="GO:0009977">
    <property type="term" value="F:proton motive force dependent protein transmembrane transporter activity"/>
    <property type="evidence" value="ECO:0007669"/>
    <property type="project" value="TreeGrafter"/>
</dbReference>
<protein>
    <recommendedName>
        <fullName evidence="7">Sec-independent protein translocase protein TatC</fullName>
    </recommendedName>
</protein>
<name>A0A1I6RL23_9PSEU</name>
<feature type="transmembrane region" description="Helical" evidence="7">
    <location>
        <begin position="165"/>
        <end position="187"/>
    </location>
</feature>
<comment type="subcellular location">
    <subcellularLocation>
        <location evidence="7">Cell membrane</location>
        <topology evidence="7">Multi-pass membrane protein</topology>
    </subcellularLocation>
    <subcellularLocation>
        <location evidence="1">Membrane</location>
        <topology evidence="1">Multi-pass membrane protein</topology>
    </subcellularLocation>
</comment>
<feature type="transmembrane region" description="Helical" evidence="7">
    <location>
        <begin position="221"/>
        <end position="241"/>
    </location>
</feature>
<evidence type="ECO:0000313" key="9">
    <source>
        <dbReference type="EMBL" id="SFS65158.1"/>
    </source>
</evidence>
<dbReference type="GO" id="GO:0033281">
    <property type="term" value="C:TAT protein transport complex"/>
    <property type="evidence" value="ECO:0007669"/>
    <property type="project" value="UniProtKB-UniRule"/>
</dbReference>
<evidence type="ECO:0000256" key="3">
    <source>
        <dbReference type="ARBA" id="ARBA00022927"/>
    </source>
</evidence>
<comment type="subunit">
    <text evidence="7">The Tat system comprises two distinct complexes: a TatABC complex, containing multiple copies of TatA, TatB and TatC subunits, and a separate TatA complex, containing only TatA subunits. Substrates initially bind to the TatABC complex, which probably triggers association of the separate TatA complex to form the active translocon.</text>
</comment>
<feature type="region of interest" description="Disordered" evidence="8">
    <location>
        <begin position="251"/>
        <end position="277"/>
    </location>
</feature>
<keyword evidence="7" id="KW-0813">Transport</keyword>
<reference evidence="10" key="1">
    <citation type="submission" date="2016-10" db="EMBL/GenBank/DDBJ databases">
        <authorList>
            <person name="Varghese N."/>
            <person name="Submissions S."/>
        </authorList>
    </citation>
    <scope>NUCLEOTIDE SEQUENCE [LARGE SCALE GENOMIC DNA]</scope>
    <source>
        <strain evidence="10">DSM 44771</strain>
    </source>
</reference>
<comment type="function">
    <text evidence="7">Part of the twin-arginine translocation (Tat) system that transports large folded proteins containing a characteristic twin-arginine motif in their signal peptide across membranes. Together with TatB, TatC is part of a receptor directly interacting with Tat signal peptides.</text>
</comment>
<dbReference type="EMBL" id="FOZX01000003">
    <property type="protein sequence ID" value="SFS65158.1"/>
    <property type="molecule type" value="Genomic_DNA"/>
</dbReference>
<dbReference type="PRINTS" id="PR01840">
    <property type="entry name" value="TATCFAMILY"/>
</dbReference>
<dbReference type="PANTHER" id="PTHR30371">
    <property type="entry name" value="SEC-INDEPENDENT PROTEIN TRANSLOCASE PROTEIN TATC"/>
    <property type="match status" value="1"/>
</dbReference>